<sequence length="77" mass="8605">MARGPNWLSKEDTRLAWSTLHTSKNPIYANAMKRDQFWEPAAKHFNQNSPGGHQEGSTSMGQAPSSCDKILSDVHIH</sequence>
<evidence type="ECO:0000313" key="2">
    <source>
        <dbReference type="EMBL" id="KAA1107060.1"/>
    </source>
</evidence>
<gene>
    <name evidence="2" type="ORF">PGT21_000940</name>
</gene>
<protein>
    <recommendedName>
        <fullName evidence="4">No apical meristem-associated C-terminal domain-containing protein</fullName>
    </recommendedName>
</protein>
<name>A0A5B0Q1G1_PUCGR</name>
<dbReference type="OrthoDB" id="76487at2759"/>
<dbReference type="Proteomes" id="UP000324748">
    <property type="component" value="Unassembled WGS sequence"/>
</dbReference>
<accession>A0A5B0Q1G1</accession>
<feature type="region of interest" description="Disordered" evidence="1">
    <location>
        <begin position="42"/>
        <end position="77"/>
    </location>
</feature>
<dbReference type="EMBL" id="VSWC01000029">
    <property type="protein sequence ID" value="KAA1107060.1"/>
    <property type="molecule type" value="Genomic_DNA"/>
</dbReference>
<evidence type="ECO:0000313" key="3">
    <source>
        <dbReference type="Proteomes" id="UP000324748"/>
    </source>
</evidence>
<evidence type="ECO:0000256" key="1">
    <source>
        <dbReference type="SAM" id="MobiDB-lite"/>
    </source>
</evidence>
<evidence type="ECO:0008006" key="4">
    <source>
        <dbReference type="Google" id="ProtNLM"/>
    </source>
</evidence>
<comment type="caution">
    <text evidence="2">The sequence shown here is derived from an EMBL/GenBank/DDBJ whole genome shotgun (WGS) entry which is preliminary data.</text>
</comment>
<reference evidence="2 3" key="1">
    <citation type="submission" date="2019-05" db="EMBL/GenBank/DDBJ databases">
        <title>Emergence of the Ug99 lineage of the wheat stem rust pathogen through somatic hybridization.</title>
        <authorList>
            <person name="Li F."/>
            <person name="Upadhyaya N.M."/>
            <person name="Sperschneider J."/>
            <person name="Matny O."/>
            <person name="Nguyen-Phuc H."/>
            <person name="Mago R."/>
            <person name="Raley C."/>
            <person name="Miller M.E."/>
            <person name="Silverstein K.A.T."/>
            <person name="Henningsen E."/>
            <person name="Hirsch C.D."/>
            <person name="Visser B."/>
            <person name="Pretorius Z.A."/>
            <person name="Steffenson B.J."/>
            <person name="Schwessinger B."/>
            <person name="Dodds P.N."/>
            <person name="Figueroa M."/>
        </authorList>
    </citation>
    <scope>NUCLEOTIDE SEQUENCE [LARGE SCALE GENOMIC DNA]</scope>
    <source>
        <strain evidence="2">21-0</strain>
    </source>
</reference>
<organism evidence="2 3">
    <name type="scientific">Puccinia graminis f. sp. tritici</name>
    <dbReference type="NCBI Taxonomy" id="56615"/>
    <lineage>
        <taxon>Eukaryota</taxon>
        <taxon>Fungi</taxon>
        <taxon>Dikarya</taxon>
        <taxon>Basidiomycota</taxon>
        <taxon>Pucciniomycotina</taxon>
        <taxon>Pucciniomycetes</taxon>
        <taxon>Pucciniales</taxon>
        <taxon>Pucciniaceae</taxon>
        <taxon>Puccinia</taxon>
    </lineage>
</organism>
<proteinExistence type="predicted"/>
<keyword evidence="3" id="KW-1185">Reference proteome</keyword>
<dbReference type="AlphaFoldDB" id="A0A5B0Q1G1"/>
<feature type="compositionally biased region" description="Polar residues" evidence="1">
    <location>
        <begin position="45"/>
        <end position="65"/>
    </location>
</feature>